<dbReference type="InterPro" id="IPR020449">
    <property type="entry name" value="Tscrpt_reg_AraC-type_HTH"/>
</dbReference>
<dbReference type="SMART" id="SM00342">
    <property type="entry name" value="HTH_ARAC"/>
    <property type="match status" value="1"/>
</dbReference>
<dbReference type="PROSITE" id="PS01124">
    <property type="entry name" value="HTH_ARAC_FAMILY_2"/>
    <property type="match status" value="1"/>
</dbReference>
<dbReference type="EMBL" id="FOTI01000013">
    <property type="protein sequence ID" value="SFL46202.1"/>
    <property type="molecule type" value="Genomic_DNA"/>
</dbReference>
<name>A0A1I4HVL7_9FIRM</name>
<dbReference type="PRINTS" id="PR00032">
    <property type="entry name" value="HTHARAC"/>
</dbReference>
<dbReference type="AlphaFoldDB" id="A0A1I4HVL7"/>
<dbReference type="InterPro" id="IPR003313">
    <property type="entry name" value="AraC-bd"/>
</dbReference>
<feature type="domain" description="HTH araC/xylS-type" evidence="4">
    <location>
        <begin position="176"/>
        <end position="274"/>
    </location>
</feature>
<dbReference type="SUPFAM" id="SSF51215">
    <property type="entry name" value="Regulatory protein AraC"/>
    <property type="match status" value="1"/>
</dbReference>
<dbReference type="RefSeq" id="WP_089861026.1">
    <property type="nucleotide sequence ID" value="NZ_FOTI01000013.1"/>
</dbReference>
<dbReference type="Gene3D" id="1.10.10.60">
    <property type="entry name" value="Homeodomain-like"/>
    <property type="match status" value="2"/>
</dbReference>
<organism evidence="5 6">
    <name type="scientific">Halanaerobium salsuginis</name>
    <dbReference type="NCBI Taxonomy" id="29563"/>
    <lineage>
        <taxon>Bacteria</taxon>
        <taxon>Bacillati</taxon>
        <taxon>Bacillota</taxon>
        <taxon>Clostridia</taxon>
        <taxon>Halanaerobiales</taxon>
        <taxon>Halanaerobiaceae</taxon>
        <taxon>Halanaerobium</taxon>
    </lineage>
</organism>
<dbReference type="PANTHER" id="PTHR43280:SF34">
    <property type="entry name" value="ARAC-FAMILY TRANSCRIPTIONAL REGULATOR"/>
    <property type="match status" value="1"/>
</dbReference>
<dbReference type="InterPro" id="IPR037923">
    <property type="entry name" value="HTH-like"/>
</dbReference>
<accession>A0A1I4HVL7</accession>
<keyword evidence="3" id="KW-0804">Transcription</keyword>
<dbReference type="Gene3D" id="2.60.120.10">
    <property type="entry name" value="Jelly Rolls"/>
    <property type="match status" value="1"/>
</dbReference>
<keyword evidence="1" id="KW-0805">Transcription regulation</keyword>
<keyword evidence="2" id="KW-0238">DNA-binding</keyword>
<dbReference type="InterPro" id="IPR009057">
    <property type="entry name" value="Homeodomain-like_sf"/>
</dbReference>
<dbReference type="Proteomes" id="UP000199006">
    <property type="component" value="Unassembled WGS sequence"/>
</dbReference>
<evidence type="ECO:0000256" key="3">
    <source>
        <dbReference type="ARBA" id="ARBA00023163"/>
    </source>
</evidence>
<dbReference type="Pfam" id="PF02311">
    <property type="entry name" value="AraC_binding"/>
    <property type="match status" value="1"/>
</dbReference>
<dbReference type="InterPro" id="IPR014710">
    <property type="entry name" value="RmlC-like_jellyroll"/>
</dbReference>
<dbReference type="GO" id="GO:0043565">
    <property type="term" value="F:sequence-specific DNA binding"/>
    <property type="evidence" value="ECO:0007669"/>
    <property type="project" value="InterPro"/>
</dbReference>
<dbReference type="InterPro" id="IPR018060">
    <property type="entry name" value="HTH_AraC"/>
</dbReference>
<dbReference type="InterPro" id="IPR018062">
    <property type="entry name" value="HTH_AraC-typ_CS"/>
</dbReference>
<dbReference type="STRING" id="29563.SAMN02983006_01210"/>
<dbReference type="GO" id="GO:0003700">
    <property type="term" value="F:DNA-binding transcription factor activity"/>
    <property type="evidence" value="ECO:0007669"/>
    <property type="project" value="InterPro"/>
</dbReference>
<evidence type="ECO:0000256" key="2">
    <source>
        <dbReference type="ARBA" id="ARBA00023125"/>
    </source>
</evidence>
<evidence type="ECO:0000256" key="1">
    <source>
        <dbReference type="ARBA" id="ARBA00023015"/>
    </source>
</evidence>
<dbReference type="Pfam" id="PF12833">
    <property type="entry name" value="HTH_18"/>
    <property type="match status" value="1"/>
</dbReference>
<proteinExistence type="predicted"/>
<dbReference type="OrthoDB" id="9782911at2"/>
<evidence type="ECO:0000313" key="6">
    <source>
        <dbReference type="Proteomes" id="UP000199006"/>
    </source>
</evidence>
<evidence type="ECO:0000313" key="5">
    <source>
        <dbReference type="EMBL" id="SFL46202.1"/>
    </source>
</evidence>
<dbReference type="SUPFAM" id="SSF46689">
    <property type="entry name" value="Homeodomain-like"/>
    <property type="match status" value="2"/>
</dbReference>
<protein>
    <submittedName>
        <fullName evidence="5">AraC-like ligand binding domain-containing protein</fullName>
    </submittedName>
</protein>
<evidence type="ECO:0000259" key="4">
    <source>
        <dbReference type="PROSITE" id="PS01124"/>
    </source>
</evidence>
<keyword evidence="6" id="KW-1185">Reference proteome</keyword>
<dbReference type="PANTHER" id="PTHR43280">
    <property type="entry name" value="ARAC-FAMILY TRANSCRIPTIONAL REGULATOR"/>
    <property type="match status" value="1"/>
</dbReference>
<reference evidence="5 6" key="1">
    <citation type="submission" date="2016-10" db="EMBL/GenBank/DDBJ databases">
        <authorList>
            <person name="de Groot N.N."/>
        </authorList>
    </citation>
    <scope>NUCLEOTIDE SEQUENCE [LARGE SCALE GENOMIC DNA]</scope>
    <source>
        <strain evidence="5 6">ATCC 51327</strain>
    </source>
</reference>
<gene>
    <name evidence="5" type="ORF">SAMN02983006_01210</name>
</gene>
<dbReference type="PROSITE" id="PS00041">
    <property type="entry name" value="HTH_ARAC_FAMILY_1"/>
    <property type="match status" value="1"/>
</dbReference>
<sequence length="278" mass="32837">MVCKAEVLQEELSFEKKHLISDNGMKTVHYHNAYEIYYLKEGHRVYDIKNKTFKVKEGNLILIDKYKQHKTFNEGNQSFNRMLIKFKESSLGSFVHEDYNLLSSFTKNINIIQFDSQARIIIENIFAKMEMENNSAQPGQNIYLKTLLIELLIYINRYLSGKETSEAENKYHIKIIEIMKYIDQNYYRNLSLSNLADQFSYSSSYLSHLFKEKSDYTITEYINNTRIKAAQNLLLNSQQNITQIAEKVGYNNLVHFGRTFKKITGFTPTEYKKCYLYN</sequence>